<dbReference type="EMBL" id="JBBMFA010000081">
    <property type="protein sequence ID" value="MEQ2520085.1"/>
    <property type="molecule type" value="Genomic_DNA"/>
</dbReference>
<dbReference type="InterPro" id="IPR035472">
    <property type="entry name" value="RpiR-like_SIS"/>
</dbReference>
<dbReference type="PROSITE" id="PS51464">
    <property type="entry name" value="SIS"/>
    <property type="match status" value="1"/>
</dbReference>
<keyword evidence="4" id="KW-1185">Reference proteome</keyword>
<dbReference type="HAMAP" id="MF_01240">
    <property type="entry name" value="UPF0309"/>
    <property type="match status" value="1"/>
</dbReference>
<dbReference type="Gene3D" id="3.40.50.10490">
    <property type="entry name" value="Glucose-6-phosphate isomerase like protein, domain 1"/>
    <property type="match status" value="1"/>
</dbReference>
<dbReference type="Pfam" id="PF13580">
    <property type="entry name" value="SIS_2"/>
    <property type="match status" value="1"/>
</dbReference>
<evidence type="ECO:0000259" key="2">
    <source>
        <dbReference type="PROSITE" id="PS51464"/>
    </source>
</evidence>
<dbReference type="InterPro" id="IPR022951">
    <property type="entry name" value="UPF0309"/>
</dbReference>
<dbReference type="NCBIfam" id="NF002805">
    <property type="entry name" value="PRK02947.1"/>
    <property type="match status" value="1"/>
</dbReference>
<evidence type="ECO:0000313" key="4">
    <source>
        <dbReference type="Proteomes" id="UP001477672"/>
    </source>
</evidence>
<dbReference type="InterPro" id="IPR050099">
    <property type="entry name" value="SIS_GmhA/DiaA_subfam"/>
</dbReference>
<dbReference type="InterPro" id="IPR046348">
    <property type="entry name" value="SIS_dom_sf"/>
</dbReference>
<dbReference type="Proteomes" id="UP001477672">
    <property type="component" value="Unassembled WGS sequence"/>
</dbReference>
<name>A0ABV1GE10_9FIRM</name>
<evidence type="ECO:0000313" key="3">
    <source>
        <dbReference type="EMBL" id="MEQ2520085.1"/>
    </source>
</evidence>
<dbReference type="InterPro" id="IPR001347">
    <property type="entry name" value="SIS_dom"/>
</dbReference>
<protein>
    <recommendedName>
        <fullName evidence="1">UPF0309 protein WMO24_06545</fullName>
    </recommendedName>
</protein>
<gene>
    <name evidence="3" type="ORF">WMO24_06545</name>
</gene>
<comment type="caution">
    <text evidence="3">The sequence shown here is derived from an EMBL/GenBank/DDBJ whole genome shotgun (WGS) entry which is preliminary data.</text>
</comment>
<dbReference type="SUPFAM" id="SSF53697">
    <property type="entry name" value="SIS domain"/>
    <property type="match status" value="1"/>
</dbReference>
<dbReference type="CDD" id="cd05013">
    <property type="entry name" value="SIS_RpiR"/>
    <property type="match status" value="1"/>
</dbReference>
<dbReference type="RefSeq" id="WP_349215528.1">
    <property type="nucleotide sequence ID" value="NZ_JBBMFA010000081.1"/>
</dbReference>
<evidence type="ECO:0000256" key="1">
    <source>
        <dbReference type="HAMAP-Rule" id="MF_01240"/>
    </source>
</evidence>
<dbReference type="PANTHER" id="PTHR30390">
    <property type="entry name" value="SEDOHEPTULOSE 7-PHOSPHATE ISOMERASE / DNAA INITIATOR-ASSOCIATING FACTOR FOR REPLICATION INITIATION"/>
    <property type="match status" value="1"/>
</dbReference>
<dbReference type="PANTHER" id="PTHR30390:SF7">
    <property type="entry name" value="PHOSPHOHEPTOSE ISOMERASE"/>
    <property type="match status" value="1"/>
</dbReference>
<accession>A0ABV1GE10</accession>
<proteinExistence type="inferred from homology"/>
<sequence>MLYQEYYHKVLQVLDHAIGDQAEKLQKTAALVADTLAADGLIYLFGCGHSHIVAEDLFYRAGGLAPVYPILDSALMLHDGAVKSSCLERMCGLADPLFKRFPITQRDILFVVSTSGINSVPIEMARCAQEKGITVVTVVSQAYAQDTSRHPSGKKLSDFADIVLDNGVCHGDAAVEIGTSGIHVGPISTISACTIMQAIVVQASQMLWEKGVEPPVYVSGNVQGGMEKNMDLIERYRSRIRFL</sequence>
<reference evidence="3 4" key="1">
    <citation type="submission" date="2024-03" db="EMBL/GenBank/DDBJ databases">
        <title>Human intestinal bacterial collection.</title>
        <authorList>
            <person name="Pauvert C."/>
            <person name="Hitch T.C.A."/>
            <person name="Clavel T."/>
        </authorList>
    </citation>
    <scope>NUCLEOTIDE SEQUENCE [LARGE SCALE GENOMIC DNA]</scope>
    <source>
        <strain evidence="3 4">CLA-JM-H11</strain>
    </source>
</reference>
<organism evidence="3 4">
    <name type="scientific">Ruthenibacterium intestinale</name>
    <dbReference type="NCBI Taxonomy" id="3133163"/>
    <lineage>
        <taxon>Bacteria</taxon>
        <taxon>Bacillati</taxon>
        <taxon>Bacillota</taxon>
        <taxon>Clostridia</taxon>
        <taxon>Eubacteriales</taxon>
        <taxon>Oscillospiraceae</taxon>
        <taxon>Ruthenibacterium</taxon>
    </lineage>
</organism>
<comment type="similarity">
    <text evidence="1">Belongs to the UPF0309 family.</text>
</comment>
<feature type="domain" description="SIS" evidence="2">
    <location>
        <begin position="32"/>
        <end position="217"/>
    </location>
</feature>